<reference evidence="2" key="1">
    <citation type="journal article" date="2014" name="Proc. Natl. Acad. Sci. U.S.A.">
        <title>Extensive sampling of basidiomycete genomes demonstrates inadequacy of the white-rot/brown-rot paradigm for wood decay fungi.</title>
        <authorList>
            <person name="Riley R."/>
            <person name="Salamov A.A."/>
            <person name="Brown D.W."/>
            <person name="Nagy L.G."/>
            <person name="Floudas D."/>
            <person name="Held B.W."/>
            <person name="Levasseur A."/>
            <person name="Lombard V."/>
            <person name="Morin E."/>
            <person name="Otillar R."/>
            <person name="Lindquist E.A."/>
            <person name="Sun H."/>
            <person name="LaButti K.M."/>
            <person name="Schmutz J."/>
            <person name="Jabbour D."/>
            <person name="Luo H."/>
            <person name="Baker S.E."/>
            <person name="Pisabarro A.G."/>
            <person name="Walton J.D."/>
            <person name="Blanchette R.A."/>
            <person name="Henrissat B."/>
            <person name="Martin F."/>
            <person name="Cullen D."/>
            <person name="Hibbett D.S."/>
            <person name="Grigoriev I.V."/>
        </authorList>
    </citation>
    <scope>NUCLEOTIDE SEQUENCE [LARGE SCALE GENOMIC DNA]</scope>
    <source>
        <strain evidence="2">MUCL 33604</strain>
    </source>
</reference>
<accession>A0A067Q3P5</accession>
<dbReference type="STRING" id="933084.A0A067Q3P5"/>
<name>A0A067Q3P5_9AGAM</name>
<sequence length="177" mass="20539">MSPPPTTFHPSPSQIHQTRFILLRLLPLELVDPILHTAHYYTLHTSLRTTRRVLHDCAEEYVVSARMTGKEVREVRFRIESHDQGWSDCPEYDGGCDGSWTWFEAKLGRGEGEEGWVVAKNLRAVGEWQVHQVVWDHTHEMVSKIQKGDSVALRTVALYPGWLNYVRRAEIDIFCWL</sequence>
<dbReference type="HOGENOM" id="CLU_041809_3_1_1"/>
<dbReference type="InParanoid" id="A0A067Q3P5"/>
<evidence type="ECO:0000313" key="2">
    <source>
        <dbReference type="Proteomes" id="UP000027265"/>
    </source>
</evidence>
<dbReference type="AlphaFoldDB" id="A0A067Q3P5"/>
<gene>
    <name evidence="1" type="ORF">JAAARDRAFT_193567</name>
</gene>
<dbReference type="EMBL" id="KL197718">
    <property type="protein sequence ID" value="KDQ58107.1"/>
    <property type="molecule type" value="Genomic_DNA"/>
</dbReference>
<protein>
    <submittedName>
        <fullName evidence="1">Uncharacterized protein</fullName>
    </submittedName>
</protein>
<organism evidence="1 2">
    <name type="scientific">Jaapia argillacea MUCL 33604</name>
    <dbReference type="NCBI Taxonomy" id="933084"/>
    <lineage>
        <taxon>Eukaryota</taxon>
        <taxon>Fungi</taxon>
        <taxon>Dikarya</taxon>
        <taxon>Basidiomycota</taxon>
        <taxon>Agaricomycotina</taxon>
        <taxon>Agaricomycetes</taxon>
        <taxon>Agaricomycetidae</taxon>
        <taxon>Jaapiales</taxon>
        <taxon>Jaapiaceae</taxon>
        <taxon>Jaapia</taxon>
    </lineage>
</organism>
<keyword evidence="2" id="KW-1185">Reference proteome</keyword>
<evidence type="ECO:0000313" key="1">
    <source>
        <dbReference type="EMBL" id="KDQ58107.1"/>
    </source>
</evidence>
<dbReference type="OrthoDB" id="66095at2759"/>
<dbReference type="Proteomes" id="UP000027265">
    <property type="component" value="Unassembled WGS sequence"/>
</dbReference>
<proteinExistence type="predicted"/>